<sequence length="146" mass="15673">MDDPNPLVGTWMLVAIRAIAPDGSINPEAYGPSPVGRLTYTADGHMTVLFAQGDRPPLSHTPASPFQLEAVPRPERAQAFSSFSAYAGTYTLAGNTVTHHVAIASIPNRTGTDLVRILSLEGDRLTLKTPPSANSTHVELIWQRLS</sequence>
<accession>A0A6M8B7D9</accession>
<reference evidence="2 3" key="1">
    <citation type="submission" date="2020-05" db="EMBL/GenBank/DDBJ databases">
        <title>Complete genome sequence of of a novel Thermoleptolyngbya strain isolated from hot springs of Ganzi, Sichuan China.</title>
        <authorList>
            <person name="Tang J."/>
            <person name="Daroch M."/>
            <person name="Li L."/>
            <person name="Waleron K."/>
            <person name="Waleron M."/>
            <person name="Waleron M."/>
        </authorList>
    </citation>
    <scope>NUCLEOTIDE SEQUENCE [LARGE SCALE GENOMIC DNA]</scope>
    <source>
        <strain evidence="2 3">PKUAC-SCTA183</strain>
    </source>
</reference>
<dbReference type="AlphaFoldDB" id="A0A6M8B7D9"/>
<dbReference type="Pfam" id="PF13924">
    <property type="entry name" value="Lipocalin_5"/>
    <property type="match status" value="1"/>
</dbReference>
<evidence type="ECO:0000313" key="3">
    <source>
        <dbReference type="Proteomes" id="UP000505210"/>
    </source>
</evidence>
<evidence type="ECO:0000313" key="2">
    <source>
        <dbReference type="EMBL" id="QKD83269.1"/>
    </source>
</evidence>
<name>A0A6M8B7D9_9CYAN</name>
<evidence type="ECO:0000259" key="1">
    <source>
        <dbReference type="Pfam" id="PF13924"/>
    </source>
</evidence>
<protein>
    <submittedName>
        <fullName evidence="2">Lipocalin-like domain-containing protein</fullName>
    </submittedName>
</protein>
<proteinExistence type="predicted"/>
<organism evidence="2 3">
    <name type="scientific">Thermoleptolyngbya sichuanensis A183</name>
    <dbReference type="NCBI Taxonomy" id="2737172"/>
    <lineage>
        <taxon>Bacteria</taxon>
        <taxon>Bacillati</taxon>
        <taxon>Cyanobacteriota</taxon>
        <taxon>Cyanophyceae</taxon>
        <taxon>Oculatellales</taxon>
        <taxon>Oculatellaceae</taxon>
        <taxon>Thermoleptolyngbya</taxon>
        <taxon>Thermoleptolyngbya sichuanensis</taxon>
    </lineage>
</organism>
<dbReference type="KEGG" id="theu:HPC62_14645"/>
<dbReference type="InterPro" id="IPR024311">
    <property type="entry name" value="Lipocalin-like"/>
</dbReference>
<dbReference type="RefSeq" id="WP_172356834.1">
    <property type="nucleotide sequence ID" value="NZ_CP053661.1"/>
</dbReference>
<dbReference type="EMBL" id="CP053661">
    <property type="protein sequence ID" value="QKD83269.1"/>
    <property type="molecule type" value="Genomic_DNA"/>
</dbReference>
<dbReference type="Proteomes" id="UP000505210">
    <property type="component" value="Chromosome"/>
</dbReference>
<keyword evidence="3" id="KW-1185">Reference proteome</keyword>
<feature type="domain" description="Lipocalin-like" evidence="1">
    <location>
        <begin position="8"/>
        <end position="144"/>
    </location>
</feature>
<gene>
    <name evidence="2" type="ORF">HPC62_14645</name>
</gene>